<organism evidence="2 3">
    <name type="scientific">Capronia coronata CBS 617.96</name>
    <dbReference type="NCBI Taxonomy" id="1182541"/>
    <lineage>
        <taxon>Eukaryota</taxon>
        <taxon>Fungi</taxon>
        <taxon>Dikarya</taxon>
        <taxon>Ascomycota</taxon>
        <taxon>Pezizomycotina</taxon>
        <taxon>Eurotiomycetes</taxon>
        <taxon>Chaetothyriomycetidae</taxon>
        <taxon>Chaetothyriales</taxon>
        <taxon>Herpotrichiellaceae</taxon>
        <taxon>Capronia</taxon>
    </lineage>
</organism>
<gene>
    <name evidence="2" type="ORF">A1O1_02752</name>
</gene>
<proteinExistence type="predicted"/>
<feature type="compositionally biased region" description="Basic residues" evidence="1">
    <location>
        <begin position="747"/>
        <end position="756"/>
    </location>
</feature>
<reference evidence="2 3" key="1">
    <citation type="submission" date="2013-03" db="EMBL/GenBank/DDBJ databases">
        <title>The Genome Sequence of Capronia coronata CBS 617.96.</title>
        <authorList>
            <consortium name="The Broad Institute Genomics Platform"/>
            <person name="Cuomo C."/>
            <person name="de Hoog S."/>
            <person name="Gorbushina A."/>
            <person name="Walker B."/>
            <person name="Young S.K."/>
            <person name="Zeng Q."/>
            <person name="Gargeya S."/>
            <person name="Fitzgerald M."/>
            <person name="Haas B."/>
            <person name="Abouelleil A."/>
            <person name="Allen A.W."/>
            <person name="Alvarado L."/>
            <person name="Arachchi H.M."/>
            <person name="Berlin A.M."/>
            <person name="Chapman S.B."/>
            <person name="Gainer-Dewar J."/>
            <person name="Goldberg J."/>
            <person name="Griggs A."/>
            <person name="Gujja S."/>
            <person name="Hansen M."/>
            <person name="Howarth C."/>
            <person name="Imamovic A."/>
            <person name="Ireland A."/>
            <person name="Larimer J."/>
            <person name="McCowan C."/>
            <person name="Murphy C."/>
            <person name="Pearson M."/>
            <person name="Poon T.W."/>
            <person name="Priest M."/>
            <person name="Roberts A."/>
            <person name="Saif S."/>
            <person name="Shea T."/>
            <person name="Sisk P."/>
            <person name="Sykes S."/>
            <person name="Wortman J."/>
            <person name="Nusbaum C."/>
            <person name="Birren B."/>
        </authorList>
    </citation>
    <scope>NUCLEOTIDE SEQUENCE [LARGE SCALE GENOMIC DNA]</scope>
    <source>
        <strain evidence="2 3">CBS 617.96</strain>
    </source>
</reference>
<feature type="compositionally biased region" description="Basic and acidic residues" evidence="1">
    <location>
        <begin position="32"/>
        <end position="43"/>
    </location>
</feature>
<feature type="compositionally biased region" description="Basic and acidic residues" evidence="1">
    <location>
        <begin position="630"/>
        <end position="640"/>
    </location>
</feature>
<dbReference type="OrthoDB" id="5401902at2759"/>
<feature type="compositionally biased region" description="Basic and acidic residues" evidence="1">
    <location>
        <begin position="94"/>
        <end position="105"/>
    </location>
</feature>
<sequence>MSSRRTLSDQPRNWSQESSSSQEELILYRGNRIVEPENPERQPKNPPSDAQADEGFVRFLKKHASPTHQRVTAGGRIVPMEHRTRPPVCQLADCKPHPESERKNNTGEGVATNTEGPKSEASNQVKPKLDSSDILAQSQPQLHVQLPMTNAMIANNAFNAGINVNLVSPGDALALDNATAQSQHWLAPIPSAPGGPTMFPDPYYLQSPQLFPSCAMPLTPPVSGFNGTLDGQYPVAFVPFPDMMGFPGPTDMPIMTGELAQAEASSLDHMIAGATARFQELDRQLKMIDRHRAMRVRDPYLSEHRMAVVEMRANAKSEISYWSNLASEAKSAPKWSGGAGSTLNVEAAAYVPLQTGPIITASPSKPGSVLKANDYAVQLAQPKASPKAGRRGIPIVPPPETSDLTVKKAKDAPPTQPSSSNVDEWGVRLGVAPPDLLRQQDELAKVLIREASMSPQKFASNGSSGSSLASHNTSPLHDSAIESSPDVNEENKAESDEWLPTNPGRAPATVEACYELQLDAMRLPKGIISKVRLPDGTITEVRGRGLQRPPSLGMDDFERRYWKSKPVLTKEMTSQFVGIRACDEPSAVEEVLEYLDSNHLNGAGPISSRNTPFKENTKGDLSGSSSASSDRFRDDLRDAAKGGLPAANRPREHGHKEHHSATFGSNGSDPSMLTFKQSSASSTPLWLRGDDRVGWFASEPSQEAGINKGYTSVSVQNVHAIGRLPHMLDGTTDSQRRSAKLMLSAAGKRRSPHRGHSATTASDAFPGPTGRTGRSPANGTDDGVQNTIGTQEEL</sequence>
<feature type="region of interest" description="Disordered" evidence="1">
    <location>
        <begin position="600"/>
        <end position="684"/>
    </location>
</feature>
<feature type="region of interest" description="Disordered" evidence="1">
    <location>
        <begin position="382"/>
        <end position="427"/>
    </location>
</feature>
<dbReference type="RefSeq" id="XP_007721852.1">
    <property type="nucleotide sequence ID" value="XM_007723662.1"/>
</dbReference>
<feature type="compositionally biased region" description="Polar residues" evidence="1">
    <location>
        <begin position="1"/>
        <end position="14"/>
    </location>
</feature>
<feature type="region of interest" description="Disordered" evidence="1">
    <location>
        <begin position="456"/>
        <end position="504"/>
    </location>
</feature>
<comment type="caution">
    <text evidence="2">The sequence shown here is derived from an EMBL/GenBank/DDBJ whole genome shotgun (WGS) entry which is preliminary data.</text>
</comment>
<keyword evidence="3" id="KW-1185">Reference proteome</keyword>
<feature type="region of interest" description="Disordered" evidence="1">
    <location>
        <begin position="726"/>
        <end position="794"/>
    </location>
</feature>
<feature type="region of interest" description="Disordered" evidence="1">
    <location>
        <begin position="1"/>
        <end position="129"/>
    </location>
</feature>
<dbReference type="GeneID" id="19157651"/>
<dbReference type="eggNOG" id="ENOG502SVYW">
    <property type="taxonomic scope" value="Eukaryota"/>
</dbReference>
<dbReference type="AlphaFoldDB" id="W9YPB2"/>
<feature type="compositionally biased region" description="Polar residues" evidence="1">
    <location>
        <begin position="662"/>
        <end position="684"/>
    </location>
</feature>
<protein>
    <submittedName>
        <fullName evidence="2">Uncharacterized protein</fullName>
    </submittedName>
</protein>
<dbReference type="Proteomes" id="UP000019484">
    <property type="component" value="Unassembled WGS sequence"/>
</dbReference>
<dbReference type="HOGENOM" id="CLU_020263_0_0_1"/>
<accession>W9YPB2</accession>
<evidence type="ECO:0000256" key="1">
    <source>
        <dbReference type="SAM" id="MobiDB-lite"/>
    </source>
</evidence>
<feature type="compositionally biased region" description="Polar residues" evidence="1">
    <location>
        <begin position="775"/>
        <end position="794"/>
    </location>
</feature>
<name>W9YPB2_9EURO</name>
<evidence type="ECO:0000313" key="2">
    <source>
        <dbReference type="EMBL" id="EXJ94358.1"/>
    </source>
</evidence>
<evidence type="ECO:0000313" key="3">
    <source>
        <dbReference type="Proteomes" id="UP000019484"/>
    </source>
</evidence>
<dbReference type="EMBL" id="AMWN01000002">
    <property type="protein sequence ID" value="EXJ94358.1"/>
    <property type="molecule type" value="Genomic_DNA"/>
</dbReference>
<feature type="compositionally biased region" description="Low complexity" evidence="1">
    <location>
        <begin position="459"/>
        <end position="474"/>
    </location>
</feature>
<feature type="compositionally biased region" description="Low complexity" evidence="1">
    <location>
        <begin position="619"/>
        <end position="629"/>
    </location>
</feature>
<feature type="compositionally biased region" description="Low complexity" evidence="1">
    <location>
        <begin position="15"/>
        <end position="24"/>
    </location>
</feature>
<feature type="compositionally biased region" description="Polar residues" evidence="1">
    <location>
        <begin position="111"/>
        <end position="125"/>
    </location>
</feature>